<dbReference type="PANTHER" id="PTHR10030">
    <property type="entry name" value="ALPHA-L-FUCOSIDASE"/>
    <property type="match status" value="1"/>
</dbReference>
<accession>A0ABN8LU94</accession>
<evidence type="ECO:0000256" key="5">
    <source>
        <dbReference type="ARBA" id="ARBA00023295"/>
    </source>
</evidence>
<dbReference type="SMART" id="SM00812">
    <property type="entry name" value="Alpha_L_fucos"/>
    <property type="match status" value="1"/>
</dbReference>
<evidence type="ECO:0000256" key="4">
    <source>
        <dbReference type="ARBA" id="ARBA00022801"/>
    </source>
</evidence>
<dbReference type="Proteomes" id="UP001159427">
    <property type="component" value="Unassembled WGS sequence"/>
</dbReference>
<dbReference type="InterPro" id="IPR000933">
    <property type="entry name" value="Glyco_hydro_29"/>
</dbReference>
<dbReference type="EMBL" id="CALNXI010000107">
    <property type="protein sequence ID" value="CAH3019137.1"/>
    <property type="molecule type" value="Genomic_DNA"/>
</dbReference>
<gene>
    <name evidence="8" type="ORF">PEVE_00001283</name>
</gene>
<keyword evidence="6" id="KW-0812">Transmembrane</keyword>
<evidence type="ECO:0000256" key="6">
    <source>
        <dbReference type="SAM" id="Phobius"/>
    </source>
</evidence>
<evidence type="ECO:0000256" key="3">
    <source>
        <dbReference type="ARBA" id="ARBA00022729"/>
    </source>
</evidence>
<dbReference type="Gene3D" id="2.60.120.260">
    <property type="entry name" value="Galactose-binding domain-like"/>
    <property type="match status" value="1"/>
</dbReference>
<evidence type="ECO:0000259" key="7">
    <source>
        <dbReference type="Pfam" id="PF01120"/>
    </source>
</evidence>
<feature type="transmembrane region" description="Helical" evidence="6">
    <location>
        <begin position="51"/>
        <end position="71"/>
    </location>
</feature>
<organism evidence="8 9">
    <name type="scientific">Porites evermanni</name>
    <dbReference type="NCBI Taxonomy" id="104178"/>
    <lineage>
        <taxon>Eukaryota</taxon>
        <taxon>Metazoa</taxon>
        <taxon>Cnidaria</taxon>
        <taxon>Anthozoa</taxon>
        <taxon>Hexacorallia</taxon>
        <taxon>Scleractinia</taxon>
        <taxon>Fungiina</taxon>
        <taxon>Poritidae</taxon>
        <taxon>Porites</taxon>
    </lineage>
</organism>
<dbReference type="EC" id="3.2.1.51" evidence="2"/>
<evidence type="ECO:0000256" key="2">
    <source>
        <dbReference type="ARBA" id="ARBA00012662"/>
    </source>
</evidence>
<proteinExistence type="inferred from homology"/>
<dbReference type="SUPFAM" id="SSF51445">
    <property type="entry name" value="(Trans)glycosidases"/>
    <property type="match status" value="1"/>
</dbReference>
<name>A0ABN8LU94_9CNID</name>
<dbReference type="PANTHER" id="PTHR10030:SF37">
    <property type="entry name" value="ALPHA-L-FUCOSIDASE-RELATED"/>
    <property type="match status" value="1"/>
</dbReference>
<reference evidence="8 9" key="1">
    <citation type="submission" date="2022-05" db="EMBL/GenBank/DDBJ databases">
        <authorList>
            <consortium name="Genoscope - CEA"/>
            <person name="William W."/>
        </authorList>
    </citation>
    <scope>NUCLEOTIDE SEQUENCE [LARGE SCALE GENOMIC DNA]</scope>
</reference>
<keyword evidence="5" id="KW-0326">Glycosidase</keyword>
<keyword evidence="6" id="KW-1133">Transmembrane helix</keyword>
<comment type="caution">
    <text evidence="8">The sequence shown here is derived from an EMBL/GenBank/DDBJ whole genome shotgun (WGS) entry which is preliminary data.</text>
</comment>
<dbReference type="InterPro" id="IPR057739">
    <property type="entry name" value="Glyco_hydro_29_N"/>
</dbReference>
<evidence type="ECO:0000313" key="8">
    <source>
        <dbReference type="EMBL" id="CAH3019137.1"/>
    </source>
</evidence>
<evidence type="ECO:0000256" key="1">
    <source>
        <dbReference type="ARBA" id="ARBA00007951"/>
    </source>
</evidence>
<comment type="similarity">
    <text evidence="1">Belongs to the glycosyl hydrolase 29 family.</text>
</comment>
<keyword evidence="6" id="KW-0472">Membrane</keyword>
<sequence length="519" mass="58661">MIESCVCHGFLSHMCDPPAIVLMNFPWVSEVVVKSRDFRETRKTKRKTCRLSLALISSEMICSCLIALVLACFINCSHCAVSVAKPSAAQAKYLDYEIGASIHFNMQTFNRSMKAGHVVSPDAFNPTKLSTDEWLKAASSFGAKYAILTLDHFSGFLLWPTETNYNYSVKNSMWRNKTGDVAWEFMQSCSKYGLEHAFYYSVHENWYMDVDNYRTHNPAAQAFYNHIVEQHMYELFDPKSKYANPFIFWFDAGIVPGVSPKVGPILRTLGNNTICMQCPTFAGNQGIRWVGDEQAVAPLPLWYSVPDNTCDMGKADPLGTQFCPPFCDTVIREHYWFWKPNTTSRVKSVSTLVSEYLTSVGRGCHMVLNLNPDPYGLVEEEDMQAYKEFGEAVSLLYKNLVFTDKNPELKVGVEIVWSLPELYWMGKGAVVIMENIAEFGQLVEEYQLRFKTLNGWLEYPEQGSSVGQKRIHAFPAAFTGEVISAISLNVTKLVTNGTSITLREVSVYDWNEAGLKGYV</sequence>
<keyword evidence="3" id="KW-0732">Signal</keyword>
<dbReference type="InterPro" id="IPR017853">
    <property type="entry name" value="GH"/>
</dbReference>
<dbReference type="Pfam" id="PF01120">
    <property type="entry name" value="Alpha_L_fucos"/>
    <property type="match status" value="1"/>
</dbReference>
<dbReference type="Gene3D" id="3.20.20.80">
    <property type="entry name" value="Glycosidases"/>
    <property type="match status" value="1"/>
</dbReference>
<protein>
    <recommendedName>
        <fullName evidence="2">alpha-L-fucosidase</fullName>
        <ecNumber evidence="2">3.2.1.51</ecNumber>
    </recommendedName>
</protein>
<keyword evidence="9" id="KW-1185">Reference proteome</keyword>
<keyword evidence="4" id="KW-0378">Hydrolase</keyword>
<evidence type="ECO:0000313" key="9">
    <source>
        <dbReference type="Proteomes" id="UP001159427"/>
    </source>
</evidence>
<feature type="domain" description="Glycoside hydrolase family 29 N-terminal" evidence="7">
    <location>
        <begin position="118"/>
        <end position="254"/>
    </location>
</feature>